<evidence type="ECO:0000313" key="4">
    <source>
        <dbReference type="Proteomes" id="UP000283433"/>
    </source>
</evidence>
<accession>A0A419SC46</accession>
<keyword evidence="4" id="KW-1185">Reference proteome</keyword>
<comment type="caution">
    <text evidence="3">The sequence shown here is derived from an EMBL/GenBank/DDBJ whole genome shotgun (WGS) entry which is preliminary data.</text>
</comment>
<dbReference type="Gene3D" id="2.60.40.10">
    <property type="entry name" value="Immunoglobulins"/>
    <property type="match status" value="1"/>
</dbReference>
<sequence length="296" mass="31264">MKNHFKIWSVAVALIAMLASSCQKTEYSFGELKTPSDFTLTTAVTGASTALPDGNGSGEVEINLSSANAITYKVDFGDGNTQLVPSGNIKYKYSSPGTFEYTITASAVGTGGITSVLSKKIKVFVAFEIPDFIVDALTGGTSKIWVTDKESGGHVGVGPADGFTDSYYSAPPNVRDACLYDDEVTFSKEGNDIFISVDNKGESSLIAAATAFYGFSGPDGCYPVTTAKQKLSFMDANTGSSASNSTQIQFKVPGNGIVNFGTGGSTYEILKITENTIHLRNIGADGLAWYQKLKVK</sequence>
<dbReference type="PROSITE" id="PS51257">
    <property type="entry name" value="PROKAR_LIPOPROTEIN"/>
    <property type="match status" value="1"/>
</dbReference>
<dbReference type="InterPro" id="IPR035986">
    <property type="entry name" value="PKD_dom_sf"/>
</dbReference>
<dbReference type="InterPro" id="IPR013783">
    <property type="entry name" value="Ig-like_fold"/>
</dbReference>
<evidence type="ECO:0000259" key="2">
    <source>
        <dbReference type="PROSITE" id="PS50093"/>
    </source>
</evidence>
<dbReference type="OrthoDB" id="5381604at2"/>
<feature type="domain" description="PKD" evidence="2">
    <location>
        <begin position="65"/>
        <end position="106"/>
    </location>
</feature>
<feature type="signal peptide" evidence="1">
    <location>
        <begin position="1"/>
        <end position="24"/>
    </location>
</feature>
<dbReference type="InterPro" id="IPR000601">
    <property type="entry name" value="PKD_dom"/>
</dbReference>
<protein>
    <recommendedName>
        <fullName evidence="2">PKD domain-containing protein</fullName>
    </recommendedName>
</protein>
<dbReference type="CDD" id="cd00146">
    <property type="entry name" value="PKD"/>
    <property type="match status" value="1"/>
</dbReference>
<dbReference type="EMBL" id="MBTA01000001">
    <property type="protein sequence ID" value="RKD20379.1"/>
    <property type="molecule type" value="Genomic_DNA"/>
</dbReference>
<dbReference type="AlphaFoldDB" id="A0A419SC46"/>
<reference evidence="3 4" key="1">
    <citation type="submission" date="2016-07" db="EMBL/GenBank/DDBJ databases">
        <title>Genome of Pelobium manganitolerans.</title>
        <authorList>
            <person name="Wu S."/>
            <person name="Wang G."/>
        </authorList>
    </citation>
    <scope>NUCLEOTIDE SEQUENCE [LARGE SCALE GENOMIC DNA]</scope>
    <source>
        <strain evidence="3 4">YS-25</strain>
    </source>
</reference>
<gene>
    <name evidence="3" type="ORF">BCY91_01810</name>
</gene>
<dbReference type="Pfam" id="PF00801">
    <property type="entry name" value="PKD"/>
    <property type="match status" value="1"/>
</dbReference>
<dbReference type="PROSITE" id="PS50093">
    <property type="entry name" value="PKD"/>
    <property type="match status" value="1"/>
</dbReference>
<evidence type="ECO:0000313" key="3">
    <source>
        <dbReference type="EMBL" id="RKD20379.1"/>
    </source>
</evidence>
<dbReference type="Proteomes" id="UP000283433">
    <property type="component" value="Unassembled WGS sequence"/>
</dbReference>
<feature type="chain" id="PRO_5019487893" description="PKD domain-containing protein" evidence="1">
    <location>
        <begin position="25"/>
        <end position="296"/>
    </location>
</feature>
<keyword evidence="1" id="KW-0732">Signal</keyword>
<organism evidence="3 4">
    <name type="scientific">Pelobium manganitolerans</name>
    <dbReference type="NCBI Taxonomy" id="1842495"/>
    <lineage>
        <taxon>Bacteria</taxon>
        <taxon>Pseudomonadati</taxon>
        <taxon>Bacteroidota</taxon>
        <taxon>Sphingobacteriia</taxon>
        <taxon>Sphingobacteriales</taxon>
        <taxon>Sphingobacteriaceae</taxon>
        <taxon>Pelobium</taxon>
    </lineage>
</organism>
<dbReference type="SUPFAM" id="SSF49299">
    <property type="entry name" value="PKD domain"/>
    <property type="match status" value="1"/>
</dbReference>
<proteinExistence type="predicted"/>
<dbReference type="RefSeq" id="WP_120180295.1">
    <property type="nucleotide sequence ID" value="NZ_MBTA01000001.1"/>
</dbReference>
<evidence type="ECO:0000256" key="1">
    <source>
        <dbReference type="SAM" id="SignalP"/>
    </source>
</evidence>
<name>A0A419SC46_9SPHI</name>